<evidence type="ECO:0000313" key="9">
    <source>
        <dbReference type="Proteomes" id="UP000325313"/>
    </source>
</evidence>
<proteinExistence type="inferred from homology"/>
<evidence type="ECO:0000256" key="7">
    <source>
        <dbReference type="SAM" id="MobiDB-lite"/>
    </source>
</evidence>
<evidence type="ECO:0000313" key="8">
    <source>
        <dbReference type="EMBL" id="KAA1122771.1"/>
    </source>
</evidence>
<feature type="coiled-coil region" evidence="6">
    <location>
        <begin position="633"/>
        <end position="660"/>
    </location>
</feature>
<dbReference type="Proteomes" id="UP000325313">
    <property type="component" value="Unassembled WGS sequence"/>
</dbReference>
<dbReference type="GO" id="GO:0005730">
    <property type="term" value="C:nucleolus"/>
    <property type="evidence" value="ECO:0007669"/>
    <property type="project" value="UniProtKB-SubCell"/>
</dbReference>
<feature type="region of interest" description="Disordered" evidence="7">
    <location>
        <begin position="1"/>
        <end position="179"/>
    </location>
</feature>
<dbReference type="GO" id="GO:0042273">
    <property type="term" value="P:ribosomal large subunit biogenesis"/>
    <property type="evidence" value="ECO:0007669"/>
    <property type="project" value="TreeGrafter"/>
</dbReference>
<evidence type="ECO:0000256" key="2">
    <source>
        <dbReference type="ARBA" id="ARBA00007336"/>
    </source>
</evidence>
<sequence>MPHFRNPVLRLPNRTKPTQDKTVNNLKSGQKRPQPKTPSTGNKTGGRKRAQKEPSAPRLTPPPTSPVRSPSFHPSEDERSFHGNEDDEADPDDNPSQSIGFHGNEADRNGNPSQSIGLRGNEADPDGNPSQSIGFRGNEADRNGNPSQSIGFRGNEADRNGKPSDSIVNRQQETLPIDPVINSLDARFRESGSVPEGTTTSETLEFTAQLVNKFRAMSKLDDEHFSLALEICNTPGASIPFIVMREVGRIQEESEAADHSCSHPIATRKMESRHKDCIRDLTKEAFLRHDIQLYTRGKYKPGTSDVSLLRVVMDSLEKLPLEFRRRELPPNYDTDAQTKKELIGVVREIQRRVRLMIRERLLDGIVQSNGQVAEDGLVPSLYELCETIYRFLHPGEASMSKATVRKNITILWAGRIGHLRLQTVDHLIHPQLSKVSQWGLIDEKLKELRARGTDYTSAWGKAILAKDNAAFGQKKSFGEIDHEIITVPTKDEVQEKLSELDGFLENVRFEVLRVPSIGWSSQSHGKLAGQPSSAPTKSRPARPVVYAYGGHACITEILHPVETSFAVLCPPKQDPTPKTRHRSHINPNMASLESLFSNPTATAPGGFGASVGLDFFETQLVDSQARTSVEDVNDDLKIEVELYKNALEAAQQAVRKFETSGKPFFRPSDYFAEMIKSDAHMETIRLRLVEEAEGLKASEEAKKKRELKKFGKAIQVENKLQREKETKRIKEGVKELRKNRKDVTKLDGQGEQEFEIAIEETLSGNPRKRAGGPSGSGKESEGRKKSRTGRERQFGRPKPKGVTGRRWKENTKSSAGSFEGMGGKGDGRISSGTGRNRGRGRGAGGSSKRGSHRSKRS</sequence>
<evidence type="ECO:0000256" key="3">
    <source>
        <dbReference type="ARBA" id="ARBA00022517"/>
    </source>
</evidence>
<feature type="compositionally biased region" description="Basic residues" evidence="7">
    <location>
        <begin position="795"/>
        <end position="805"/>
    </location>
</feature>
<comment type="caution">
    <text evidence="8">The sequence shown here is derived from an EMBL/GenBank/DDBJ whole genome shotgun (WGS) entry which is preliminary data.</text>
</comment>
<evidence type="ECO:0000256" key="5">
    <source>
        <dbReference type="ARBA" id="ARBA00023242"/>
    </source>
</evidence>
<accession>A0A5B0RAD3</accession>
<dbReference type="InterPro" id="IPR008610">
    <property type="entry name" value="Ebp2"/>
</dbReference>
<feature type="compositionally biased region" description="Polar residues" evidence="7">
    <location>
        <begin position="520"/>
        <end position="536"/>
    </location>
</feature>
<dbReference type="GO" id="GO:0030687">
    <property type="term" value="C:preribosome, large subunit precursor"/>
    <property type="evidence" value="ECO:0007669"/>
    <property type="project" value="TreeGrafter"/>
</dbReference>
<evidence type="ECO:0000256" key="1">
    <source>
        <dbReference type="ARBA" id="ARBA00004604"/>
    </source>
</evidence>
<dbReference type="EMBL" id="VDEP01000217">
    <property type="protein sequence ID" value="KAA1122771.1"/>
    <property type="molecule type" value="Genomic_DNA"/>
</dbReference>
<dbReference type="PANTHER" id="PTHR13028:SF0">
    <property type="entry name" value="RRNA-PROCESSING PROTEIN EBP2-RELATED"/>
    <property type="match status" value="1"/>
</dbReference>
<dbReference type="Pfam" id="PF05890">
    <property type="entry name" value="Ebp2"/>
    <property type="match status" value="1"/>
</dbReference>
<feature type="compositionally biased region" description="Basic and acidic residues" evidence="7">
    <location>
        <begin position="778"/>
        <end position="794"/>
    </location>
</feature>
<evidence type="ECO:0000256" key="6">
    <source>
        <dbReference type="SAM" id="Coils"/>
    </source>
</evidence>
<comment type="subcellular location">
    <subcellularLocation>
        <location evidence="1">Nucleus</location>
        <location evidence="1">Nucleolus</location>
    </subcellularLocation>
</comment>
<gene>
    <name evidence="8" type="primary">EBP2_1</name>
    <name evidence="8" type="ORF">PGTUg99_007849</name>
</gene>
<feature type="region of interest" description="Disordered" evidence="7">
    <location>
        <begin position="737"/>
        <end position="857"/>
    </location>
</feature>
<dbReference type="PANTHER" id="PTHR13028">
    <property type="entry name" value="RRNA PROCESSING PROTEIN EBNA1-BINDING PROTEIN-RELATED"/>
    <property type="match status" value="1"/>
</dbReference>
<keyword evidence="4 6" id="KW-0175">Coiled coil</keyword>
<dbReference type="GO" id="GO:0006364">
    <property type="term" value="P:rRNA processing"/>
    <property type="evidence" value="ECO:0007669"/>
    <property type="project" value="TreeGrafter"/>
</dbReference>
<protein>
    <submittedName>
        <fullName evidence="8">rRNA-processing protein and EBNA1-binding protein ebp2</fullName>
    </submittedName>
</protein>
<organism evidence="8 9">
    <name type="scientific">Puccinia graminis f. sp. tritici</name>
    <dbReference type="NCBI Taxonomy" id="56615"/>
    <lineage>
        <taxon>Eukaryota</taxon>
        <taxon>Fungi</taxon>
        <taxon>Dikarya</taxon>
        <taxon>Basidiomycota</taxon>
        <taxon>Pucciniomycotina</taxon>
        <taxon>Pucciniomycetes</taxon>
        <taxon>Pucciniales</taxon>
        <taxon>Pucciniaceae</taxon>
        <taxon>Puccinia</taxon>
    </lineage>
</organism>
<dbReference type="AlphaFoldDB" id="A0A5B0RAD3"/>
<dbReference type="GO" id="GO:0034399">
    <property type="term" value="C:nuclear periphery"/>
    <property type="evidence" value="ECO:0007669"/>
    <property type="project" value="TreeGrafter"/>
</dbReference>
<keyword evidence="3" id="KW-0690">Ribosome biogenesis</keyword>
<comment type="similarity">
    <text evidence="2">Belongs to the EBP2 family.</text>
</comment>
<evidence type="ECO:0000256" key="4">
    <source>
        <dbReference type="ARBA" id="ARBA00023054"/>
    </source>
</evidence>
<name>A0A5B0RAD3_PUCGR</name>
<feature type="region of interest" description="Disordered" evidence="7">
    <location>
        <begin position="520"/>
        <end position="540"/>
    </location>
</feature>
<keyword evidence="5" id="KW-0539">Nucleus</keyword>
<reference evidence="8 9" key="1">
    <citation type="submission" date="2019-05" db="EMBL/GenBank/DDBJ databases">
        <title>Emergence of the Ug99 lineage of the wheat stem rust pathogen through somatic hybridization.</title>
        <authorList>
            <person name="Li F."/>
            <person name="Upadhyaya N.M."/>
            <person name="Sperschneider J."/>
            <person name="Matny O."/>
            <person name="Nguyen-Phuc H."/>
            <person name="Mago R."/>
            <person name="Raley C."/>
            <person name="Miller M.E."/>
            <person name="Silverstein K.A.T."/>
            <person name="Henningsen E."/>
            <person name="Hirsch C.D."/>
            <person name="Visser B."/>
            <person name="Pretorius Z.A."/>
            <person name="Steffenson B.J."/>
            <person name="Schwessinger B."/>
            <person name="Dodds P.N."/>
            <person name="Figueroa M."/>
        </authorList>
    </citation>
    <scope>NUCLEOTIDE SEQUENCE [LARGE SCALE GENOMIC DNA]</scope>
    <source>
        <strain evidence="8 9">Ug99</strain>
    </source>
</reference>
<feature type="compositionally biased region" description="Basic and acidic residues" evidence="7">
    <location>
        <begin position="74"/>
        <end position="84"/>
    </location>
</feature>